<name>A0A9N9DXB6_9GLOM</name>
<feature type="compositionally biased region" description="Polar residues" evidence="1">
    <location>
        <begin position="21"/>
        <end position="47"/>
    </location>
</feature>
<reference evidence="2" key="1">
    <citation type="submission" date="2021-06" db="EMBL/GenBank/DDBJ databases">
        <authorList>
            <person name="Kallberg Y."/>
            <person name="Tangrot J."/>
            <person name="Rosling A."/>
        </authorList>
    </citation>
    <scope>NUCLEOTIDE SEQUENCE</scope>
    <source>
        <strain evidence="2">MT106</strain>
    </source>
</reference>
<evidence type="ECO:0000256" key="1">
    <source>
        <dbReference type="SAM" id="MobiDB-lite"/>
    </source>
</evidence>
<evidence type="ECO:0000313" key="2">
    <source>
        <dbReference type="EMBL" id="CAG8654529.1"/>
    </source>
</evidence>
<organism evidence="2 3">
    <name type="scientific">Ambispora gerdemannii</name>
    <dbReference type="NCBI Taxonomy" id="144530"/>
    <lineage>
        <taxon>Eukaryota</taxon>
        <taxon>Fungi</taxon>
        <taxon>Fungi incertae sedis</taxon>
        <taxon>Mucoromycota</taxon>
        <taxon>Glomeromycotina</taxon>
        <taxon>Glomeromycetes</taxon>
        <taxon>Archaeosporales</taxon>
        <taxon>Ambisporaceae</taxon>
        <taxon>Ambispora</taxon>
    </lineage>
</organism>
<dbReference type="Proteomes" id="UP000789831">
    <property type="component" value="Unassembled WGS sequence"/>
</dbReference>
<evidence type="ECO:0000313" key="3">
    <source>
        <dbReference type="Proteomes" id="UP000789831"/>
    </source>
</evidence>
<comment type="caution">
    <text evidence="2">The sequence shown here is derived from an EMBL/GenBank/DDBJ whole genome shotgun (WGS) entry which is preliminary data.</text>
</comment>
<protein>
    <submittedName>
        <fullName evidence="2">11045_t:CDS:1</fullName>
    </submittedName>
</protein>
<dbReference type="EMBL" id="CAJVPL010005099">
    <property type="protein sequence ID" value="CAG8654529.1"/>
    <property type="molecule type" value="Genomic_DNA"/>
</dbReference>
<proteinExistence type="predicted"/>
<gene>
    <name evidence="2" type="ORF">AGERDE_LOCUS11540</name>
</gene>
<accession>A0A9N9DXB6</accession>
<feature type="region of interest" description="Disordered" evidence="1">
    <location>
        <begin position="1"/>
        <end position="79"/>
    </location>
</feature>
<feature type="compositionally biased region" description="Basic and acidic residues" evidence="1">
    <location>
        <begin position="48"/>
        <end position="58"/>
    </location>
</feature>
<keyword evidence="3" id="KW-1185">Reference proteome</keyword>
<dbReference type="AlphaFoldDB" id="A0A9N9DXB6"/>
<sequence>MTTSRSPVPGPSNWTARGRQPTRQNNSGQTTPRTRSLSNTSSQTTARVTEHEQSRIITDETDELNEDTPRLYWDRSTTQ</sequence>